<comment type="similarity">
    <text evidence="1 4">Belongs to the patatin family.</text>
</comment>
<accession>A0A8T0I8N6</accession>
<feature type="region of interest" description="Disordered" evidence="5">
    <location>
        <begin position="490"/>
        <end position="673"/>
    </location>
</feature>
<organism evidence="7 8">
    <name type="scientific">Ceratodon purpureus</name>
    <name type="common">Fire moss</name>
    <name type="synonym">Dicranum purpureum</name>
    <dbReference type="NCBI Taxonomy" id="3225"/>
    <lineage>
        <taxon>Eukaryota</taxon>
        <taxon>Viridiplantae</taxon>
        <taxon>Streptophyta</taxon>
        <taxon>Embryophyta</taxon>
        <taxon>Bryophyta</taxon>
        <taxon>Bryophytina</taxon>
        <taxon>Bryopsida</taxon>
        <taxon>Dicranidae</taxon>
        <taxon>Pseudoditrichales</taxon>
        <taxon>Ditrichaceae</taxon>
        <taxon>Ceratodon</taxon>
    </lineage>
</organism>
<feature type="compositionally biased region" description="Basic and acidic residues" evidence="5">
    <location>
        <begin position="429"/>
        <end position="464"/>
    </location>
</feature>
<keyword evidence="8" id="KW-1185">Reference proteome</keyword>
<dbReference type="InterPro" id="IPR016035">
    <property type="entry name" value="Acyl_Trfase/lysoPLipase"/>
</dbReference>
<feature type="compositionally biased region" description="Polar residues" evidence="5">
    <location>
        <begin position="558"/>
        <end position="567"/>
    </location>
</feature>
<dbReference type="PANTHER" id="PTHR32176:SF92">
    <property type="entry name" value="XYLOSE ISOMERASE"/>
    <property type="match status" value="1"/>
</dbReference>
<dbReference type="OrthoDB" id="1658288at2759"/>
<feature type="compositionally biased region" description="Low complexity" evidence="5">
    <location>
        <begin position="634"/>
        <end position="648"/>
    </location>
</feature>
<evidence type="ECO:0000256" key="2">
    <source>
        <dbReference type="ARBA" id="ARBA00023098"/>
    </source>
</evidence>
<proteinExistence type="inferred from homology"/>
<comment type="caution">
    <text evidence="7">The sequence shown here is derived from an EMBL/GenBank/DDBJ whole genome shotgun (WGS) entry which is preliminary data.</text>
</comment>
<evidence type="ECO:0000313" key="8">
    <source>
        <dbReference type="Proteomes" id="UP000822688"/>
    </source>
</evidence>
<comment type="function">
    <text evidence="4">Lipolytic acyl hydrolase (LAH).</text>
</comment>
<feature type="compositionally biased region" description="Pro residues" evidence="5">
    <location>
        <begin position="398"/>
        <end position="421"/>
    </location>
</feature>
<dbReference type="GO" id="GO:0047372">
    <property type="term" value="F:monoacylglycerol lipase activity"/>
    <property type="evidence" value="ECO:0007669"/>
    <property type="project" value="TreeGrafter"/>
</dbReference>
<dbReference type="EC" id="3.1.1.-" evidence="4"/>
<dbReference type="AlphaFoldDB" id="A0A8T0I8N6"/>
<dbReference type="Gene3D" id="3.40.1090.10">
    <property type="entry name" value="Cytosolic phospholipase A2 catalytic domain"/>
    <property type="match status" value="1"/>
</dbReference>
<comment type="domain">
    <text evidence="4">The nitrogen atoms of the two glycine residues in the GGXR motif define the oxyanion hole, and stabilize the oxyanion that forms during the nucleophilic attack by the catalytic serine during substrate cleavage.</text>
</comment>
<dbReference type="PROSITE" id="PS51635">
    <property type="entry name" value="PNPLA"/>
    <property type="match status" value="1"/>
</dbReference>
<dbReference type="Pfam" id="PF01734">
    <property type="entry name" value="Patatin"/>
    <property type="match status" value="1"/>
</dbReference>
<name>A0A8T0I8N6_CERPU</name>
<evidence type="ECO:0000256" key="1">
    <source>
        <dbReference type="ARBA" id="ARBA00010240"/>
    </source>
</evidence>
<comment type="caution">
    <text evidence="3">Lacks conserved residue(s) required for the propagation of feature annotation.</text>
</comment>
<dbReference type="Proteomes" id="UP000822688">
    <property type="component" value="Chromosome 4"/>
</dbReference>
<feature type="compositionally biased region" description="Polar residues" evidence="5">
    <location>
        <begin position="619"/>
        <end position="633"/>
    </location>
</feature>
<evidence type="ECO:0000256" key="4">
    <source>
        <dbReference type="RuleBase" id="RU361262"/>
    </source>
</evidence>
<gene>
    <name evidence="7" type="ORF">KC19_4G146000</name>
</gene>
<feature type="compositionally biased region" description="Low complexity" evidence="5">
    <location>
        <begin position="592"/>
        <end position="602"/>
    </location>
</feature>
<dbReference type="EMBL" id="CM026424">
    <property type="protein sequence ID" value="KAG0580090.1"/>
    <property type="molecule type" value="Genomic_DNA"/>
</dbReference>
<keyword evidence="4" id="KW-0378">Hydrolase</keyword>
<dbReference type="SUPFAM" id="SSF52151">
    <property type="entry name" value="FabD/lysophospholipase-like"/>
    <property type="match status" value="1"/>
</dbReference>
<sequence length="673" mass="73997">MGGFMGERAKGRVGKRVTILSVDGGGVRGLIPATILAELEAKLQRLDGPEARLVDYFDIIAGTATGGLITSMIAAPASEGSNRPLFTAREVVQFYQKYANKIFPQNRGLFGSTFKALNGPKYKPRGLQRLLNQYFESDPLLDSALTSILIPTFDTKSQQPVFFSSWQAQKDPLENPPIKAVCRATSAAPTFFPPIHFSLTDTSIEPNVTREFNLIDGGVVVNNPTYVAITQAIKESQSDGALGDRVDYSNYSDILVLSLGTGQHTTGYDAREMAKWGIVDWLSNKGEAPLVDMVFNASADMVDYNLAIMFQSQQCSSNYLRIQADNLNGPLASADDSSESNLWKLMSTAKHLLDEPVTERNFQTGKLTPIHHHGTNREALYRFAEWLSAERKERLANEPPPAPVELAPPPVVVETPSPPPESASGPPTPKEEKAAPPKAKAEEPKAKEEVKAEEAPAPKKEEKASAYVTFPYVPRAAYFEESFNNLRVDSTYAPYSDPAYRSYSSPNTYDRDNSSYNSSYNSFYSSPSNTPSRDSSYSSYDTNPRVPSFMPSPFEGSYRTSGYSQRSYEPEPRNETPYSSAYSRPGGDPRYESYNSSYASSYTPDTSVRAAAYERPTYESRSTAYSATPEPTQYASYGDAYSSSSHSSSYRESERSGGASGSRAYPDLFGVFS</sequence>
<evidence type="ECO:0000256" key="3">
    <source>
        <dbReference type="PROSITE-ProRule" id="PRU01161"/>
    </source>
</evidence>
<dbReference type="GO" id="GO:0004620">
    <property type="term" value="F:phospholipase activity"/>
    <property type="evidence" value="ECO:0007669"/>
    <property type="project" value="TreeGrafter"/>
</dbReference>
<feature type="short sequence motif" description="DGA/G" evidence="3">
    <location>
        <begin position="216"/>
        <end position="218"/>
    </location>
</feature>
<feature type="compositionally biased region" description="Low complexity" evidence="5">
    <location>
        <begin position="514"/>
        <end position="543"/>
    </location>
</feature>
<keyword evidence="2 4" id="KW-0443">Lipid metabolism</keyword>
<evidence type="ECO:0000313" key="7">
    <source>
        <dbReference type="EMBL" id="KAG0580090.1"/>
    </source>
</evidence>
<reference evidence="7" key="1">
    <citation type="submission" date="2020-06" db="EMBL/GenBank/DDBJ databases">
        <title>WGS assembly of Ceratodon purpureus strain R40.</title>
        <authorList>
            <person name="Carey S.B."/>
            <person name="Jenkins J."/>
            <person name="Shu S."/>
            <person name="Lovell J.T."/>
            <person name="Sreedasyam A."/>
            <person name="Maumus F."/>
            <person name="Tiley G.P."/>
            <person name="Fernandez-Pozo N."/>
            <person name="Barry K."/>
            <person name="Chen C."/>
            <person name="Wang M."/>
            <person name="Lipzen A."/>
            <person name="Daum C."/>
            <person name="Saski C.A."/>
            <person name="Payton A.C."/>
            <person name="Mcbreen J.C."/>
            <person name="Conrad R.E."/>
            <person name="Kollar L.M."/>
            <person name="Olsson S."/>
            <person name="Huttunen S."/>
            <person name="Landis J.B."/>
            <person name="Wickett N.J."/>
            <person name="Johnson M.G."/>
            <person name="Rensing S.A."/>
            <person name="Grimwood J."/>
            <person name="Schmutz J."/>
            <person name="Mcdaniel S.F."/>
        </authorList>
    </citation>
    <scope>NUCLEOTIDE SEQUENCE</scope>
    <source>
        <strain evidence="7">R40</strain>
    </source>
</reference>
<dbReference type="GO" id="GO:0016042">
    <property type="term" value="P:lipid catabolic process"/>
    <property type="evidence" value="ECO:0007669"/>
    <property type="project" value="UniProtKB-KW"/>
</dbReference>
<feature type="region of interest" description="Disordered" evidence="5">
    <location>
        <begin position="394"/>
        <end position="464"/>
    </location>
</feature>
<dbReference type="InterPro" id="IPR002641">
    <property type="entry name" value="PNPLA_dom"/>
</dbReference>
<feature type="domain" description="PNPLA" evidence="6">
    <location>
        <begin position="20"/>
        <end position="229"/>
    </location>
</feature>
<dbReference type="PANTHER" id="PTHR32176">
    <property type="entry name" value="XYLOSE ISOMERASE"/>
    <property type="match status" value="1"/>
</dbReference>
<evidence type="ECO:0000256" key="5">
    <source>
        <dbReference type="SAM" id="MobiDB-lite"/>
    </source>
</evidence>
<feature type="short sequence motif" description="GXGXXG" evidence="3">
    <location>
        <begin position="24"/>
        <end position="29"/>
    </location>
</feature>
<keyword evidence="4" id="KW-0442">Lipid degradation</keyword>
<evidence type="ECO:0000259" key="6">
    <source>
        <dbReference type="PROSITE" id="PS51635"/>
    </source>
</evidence>
<protein>
    <recommendedName>
        <fullName evidence="4">Patatin</fullName>
        <ecNumber evidence="4">3.1.1.-</ecNumber>
    </recommendedName>
</protein>